<dbReference type="AlphaFoldDB" id="A0A8J6TDW8"/>
<keyword evidence="5" id="KW-0411">Iron-sulfur</keyword>
<evidence type="ECO:0000256" key="2">
    <source>
        <dbReference type="ARBA" id="ARBA00022723"/>
    </source>
</evidence>
<evidence type="ECO:0000256" key="5">
    <source>
        <dbReference type="ARBA" id="ARBA00023014"/>
    </source>
</evidence>
<feature type="transmembrane region" description="Helical" evidence="6">
    <location>
        <begin position="212"/>
        <end position="232"/>
    </location>
</feature>
<evidence type="ECO:0000256" key="1">
    <source>
        <dbReference type="ARBA" id="ARBA00022485"/>
    </source>
</evidence>
<dbReference type="Gene3D" id="1.20.950.20">
    <property type="entry name" value="Transmembrane di-heme cytochromes, Chain C"/>
    <property type="match status" value="1"/>
</dbReference>
<evidence type="ECO:0000313" key="8">
    <source>
        <dbReference type="EMBL" id="MBC8334391.1"/>
    </source>
</evidence>
<feature type="transmembrane region" description="Helical" evidence="6">
    <location>
        <begin position="109"/>
        <end position="129"/>
    </location>
</feature>
<dbReference type="PANTHER" id="PTHR43255:SF1">
    <property type="entry name" value="IRON-SULFUR-BINDING OXIDOREDUCTASE FADF-RELATED"/>
    <property type="match status" value="1"/>
</dbReference>
<feature type="transmembrane region" description="Helical" evidence="6">
    <location>
        <begin position="64"/>
        <end position="84"/>
    </location>
</feature>
<dbReference type="PROSITE" id="PS51379">
    <property type="entry name" value="4FE4S_FER_2"/>
    <property type="match status" value="2"/>
</dbReference>
<sequence length="669" mass="74698">MLSLIEKIIFGLGLVVSGYFAWRGFYRIFRIISAGKGQPDWKLIPGRLAAAAVKFISLEPTWKLRIGASFFHALIAWGFSYYLLVNLQDVVGGYFPDFKLFGDEILDDIFRLGADIFTVSVAVGILYMFSRRFIFKSRVLLQSEDTLLHPKARSGILRDSAIVGAFTFMHVGFRFLGESFLIASSAHTDPWQPMASSVASLWGGWSGANLEIGIHLSFWITQGLVLFFLPYLPWSKHIHLFFAPLNFLLKPERRSMGELTALDFEDESVDQFGAIYLEDLGYEQFVDAYACIMCNRCTEVCPANQTGKALSPAAMEINKRYLLNYEGDKVAAGDSGSIRLIDSVITEEAVWACTSCAACIDICPVGNEPMRDILDIRRGLVLMENKFPETLQTAFRGMERTANPWNVPSEERMKWAEGLDVPTVEQNPNPEYLWWVGCGPSTDSRAQKTARAFAEILNHAGVDYAVLGKKETCTGDSARRAGNEYLFSELATNNVALFNEIQIQKILTTCPHCLHTIKNEYPAFGGEFEVVHHTTLINELIGNGQLEMNGNMLEEMVTFHDPCYLGRQNDILIDPRSILQHNGAKLVEMPRSGNQSFCCGAGGAQMWKEEEHGTEAVKDNRFREAEKTKAGILAVGCPFCMIMMNDAAKDAGSEMQVMDVAEIVAKRLK</sequence>
<reference evidence="8 9" key="1">
    <citation type="submission" date="2020-08" db="EMBL/GenBank/DDBJ databases">
        <title>Bridging the membrane lipid divide: bacteria of the FCB group superphylum have the potential to synthesize archaeal ether lipids.</title>
        <authorList>
            <person name="Villanueva L."/>
            <person name="Von Meijenfeldt F.A.B."/>
            <person name="Westbye A.B."/>
            <person name="Yadav S."/>
            <person name="Hopmans E.C."/>
            <person name="Dutilh B.E."/>
            <person name="Sinninghe Damste J.S."/>
        </authorList>
    </citation>
    <scope>NUCLEOTIDE SEQUENCE [LARGE SCALE GENOMIC DNA]</scope>
    <source>
        <strain evidence="8">NIOZ-UU36</strain>
    </source>
</reference>
<dbReference type="InterPro" id="IPR051460">
    <property type="entry name" value="HdrC_iron-sulfur_subunit"/>
</dbReference>
<dbReference type="Pfam" id="PF13183">
    <property type="entry name" value="Fer4_8"/>
    <property type="match status" value="1"/>
</dbReference>
<dbReference type="EMBL" id="JACNJN010000063">
    <property type="protein sequence ID" value="MBC8334391.1"/>
    <property type="molecule type" value="Genomic_DNA"/>
</dbReference>
<keyword evidence="1" id="KW-0004">4Fe-4S</keyword>
<dbReference type="InterPro" id="IPR009051">
    <property type="entry name" value="Helical_ferredxn"/>
</dbReference>
<feature type="domain" description="4Fe-4S ferredoxin-type" evidence="7">
    <location>
        <begin position="342"/>
        <end position="373"/>
    </location>
</feature>
<evidence type="ECO:0000259" key="7">
    <source>
        <dbReference type="PROSITE" id="PS51379"/>
    </source>
</evidence>
<keyword evidence="2" id="KW-0479">Metal-binding</keyword>
<dbReference type="InterPro" id="IPR017896">
    <property type="entry name" value="4Fe4S_Fe-S-bd"/>
</dbReference>
<feature type="domain" description="4Fe-4S ferredoxin-type" evidence="7">
    <location>
        <begin position="282"/>
        <end position="304"/>
    </location>
</feature>
<keyword evidence="6" id="KW-0812">Transmembrane</keyword>
<dbReference type="Pfam" id="PF02754">
    <property type="entry name" value="CCG"/>
    <property type="match status" value="2"/>
</dbReference>
<keyword evidence="6" id="KW-1133">Transmembrane helix</keyword>
<proteinExistence type="predicted"/>
<accession>A0A8J6TDW8</accession>
<dbReference type="PROSITE" id="PS00198">
    <property type="entry name" value="4FE4S_FER_1"/>
    <property type="match status" value="2"/>
</dbReference>
<organism evidence="8 9">
    <name type="scientific">Candidatus Desulfolinea nitratireducens</name>
    <dbReference type="NCBI Taxonomy" id="2841698"/>
    <lineage>
        <taxon>Bacteria</taxon>
        <taxon>Bacillati</taxon>
        <taxon>Chloroflexota</taxon>
        <taxon>Anaerolineae</taxon>
        <taxon>Anaerolineales</taxon>
        <taxon>Anaerolineales incertae sedis</taxon>
        <taxon>Candidatus Desulfolinea</taxon>
    </lineage>
</organism>
<evidence type="ECO:0000313" key="9">
    <source>
        <dbReference type="Proteomes" id="UP000614469"/>
    </source>
</evidence>
<keyword evidence="6" id="KW-0472">Membrane</keyword>
<feature type="transmembrane region" description="Helical" evidence="6">
    <location>
        <begin position="6"/>
        <end position="26"/>
    </location>
</feature>
<dbReference type="GO" id="GO:0005886">
    <property type="term" value="C:plasma membrane"/>
    <property type="evidence" value="ECO:0007669"/>
    <property type="project" value="TreeGrafter"/>
</dbReference>
<dbReference type="SUPFAM" id="SSF46548">
    <property type="entry name" value="alpha-helical ferredoxin"/>
    <property type="match status" value="1"/>
</dbReference>
<dbReference type="Gene3D" id="1.10.1060.10">
    <property type="entry name" value="Alpha-helical ferredoxin"/>
    <property type="match status" value="1"/>
</dbReference>
<dbReference type="PANTHER" id="PTHR43255">
    <property type="entry name" value="IRON-SULFUR-BINDING OXIDOREDUCTASE FADF-RELATED-RELATED"/>
    <property type="match status" value="1"/>
</dbReference>
<keyword evidence="3" id="KW-0560">Oxidoreductase</keyword>
<evidence type="ECO:0000256" key="6">
    <source>
        <dbReference type="SAM" id="Phobius"/>
    </source>
</evidence>
<dbReference type="GO" id="GO:0051539">
    <property type="term" value="F:4 iron, 4 sulfur cluster binding"/>
    <property type="evidence" value="ECO:0007669"/>
    <property type="project" value="UniProtKB-KW"/>
</dbReference>
<gene>
    <name evidence="8" type="ORF">H8E29_03925</name>
</gene>
<keyword evidence="4" id="KW-0408">Iron</keyword>
<dbReference type="InterPro" id="IPR017900">
    <property type="entry name" value="4Fe4S_Fe_S_CS"/>
</dbReference>
<evidence type="ECO:0000256" key="4">
    <source>
        <dbReference type="ARBA" id="ARBA00023004"/>
    </source>
</evidence>
<evidence type="ECO:0000256" key="3">
    <source>
        <dbReference type="ARBA" id="ARBA00023002"/>
    </source>
</evidence>
<dbReference type="Proteomes" id="UP000614469">
    <property type="component" value="Unassembled WGS sequence"/>
</dbReference>
<dbReference type="GO" id="GO:0016491">
    <property type="term" value="F:oxidoreductase activity"/>
    <property type="evidence" value="ECO:0007669"/>
    <property type="project" value="UniProtKB-KW"/>
</dbReference>
<protein>
    <submittedName>
        <fullName evidence="8">4Fe-4S dicluster domain-containing protein</fullName>
    </submittedName>
</protein>
<name>A0A8J6TDW8_9CHLR</name>
<comment type="caution">
    <text evidence="8">The sequence shown here is derived from an EMBL/GenBank/DDBJ whole genome shotgun (WGS) entry which is preliminary data.</text>
</comment>
<dbReference type="GO" id="GO:0046872">
    <property type="term" value="F:metal ion binding"/>
    <property type="evidence" value="ECO:0007669"/>
    <property type="project" value="UniProtKB-KW"/>
</dbReference>
<dbReference type="InterPro" id="IPR004017">
    <property type="entry name" value="Cys_rich_dom"/>
</dbReference>